<dbReference type="GO" id="GO:0005783">
    <property type="term" value="C:endoplasmic reticulum"/>
    <property type="evidence" value="ECO:0007669"/>
    <property type="project" value="TreeGrafter"/>
</dbReference>
<dbReference type="Gene3D" id="3.10.20.90">
    <property type="entry name" value="Phosphatidylinositol 3-kinase Catalytic Subunit, Chain A, domain 1"/>
    <property type="match status" value="2"/>
</dbReference>
<gene>
    <name evidence="4" type="ORF">BCR33DRAFT_720285</name>
</gene>
<evidence type="ECO:0000313" key="4">
    <source>
        <dbReference type="EMBL" id="ORY39020.1"/>
    </source>
</evidence>
<feature type="domain" description="UBX" evidence="3">
    <location>
        <begin position="280"/>
        <end position="355"/>
    </location>
</feature>
<dbReference type="InterPro" id="IPR001012">
    <property type="entry name" value="UBX_dom"/>
</dbReference>
<keyword evidence="2" id="KW-1133">Transmembrane helix</keyword>
<dbReference type="STRING" id="329046.A0A1Y2BW84"/>
<dbReference type="SMART" id="SM00166">
    <property type="entry name" value="UBX"/>
    <property type="match status" value="2"/>
</dbReference>
<keyword evidence="5" id="KW-1185">Reference proteome</keyword>
<feature type="compositionally biased region" description="Basic and acidic residues" evidence="1">
    <location>
        <begin position="430"/>
        <end position="443"/>
    </location>
</feature>
<sequence>MWLDETQLAAAIQQSVTQQQPLVVLVEDPSNSTVSINLATTFDATTSAALVRLRLVLGSPACAQFASVFPFPQTLRHPSLHLVAQGARKALLQSPATNAAVAEFVRVNLGAESVVIANNEETQDNNNNNDDDEVPPLSNASSFVVVEQDEVLNPNAVYPPRGLTQPQSSVSTTVGTPTTTTTISLKFSHDSVVVKSKFEYTDTLATIRTFIKKSGFIADFDFVLPYPFKVLVQEELSGVTLQDLCLVPTGSLVVKKKPVVVKKPVKKVEPKVEQAPKAPVVYDTASLSLRLPTGEIIRQKFQATDTLTTVHEFVATHIQQPFELSQLYPTRVFGVSEESLSLKALELVPSGTLAVKLVGGAVSAYNNANQGILAMLWVWILSVLGIVGGLFGGGTQRAEATPQKEVTQTENGGEPSVAVSKNDKFGSVAEMRRKEEQDKKGKTESAYNGNSTAQDF</sequence>
<dbReference type="AlphaFoldDB" id="A0A1Y2BW84"/>
<dbReference type="OrthoDB" id="2445133at2759"/>
<dbReference type="CDD" id="cd01767">
    <property type="entry name" value="UBX"/>
    <property type="match status" value="1"/>
</dbReference>
<evidence type="ECO:0000256" key="1">
    <source>
        <dbReference type="SAM" id="MobiDB-lite"/>
    </source>
</evidence>
<evidence type="ECO:0000259" key="3">
    <source>
        <dbReference type="PROSITE" id="PS50033"/>
    </source>
</evidence>
<feature type="region of interest" description="Disordered" evidence="1">
    <location>
        <begin position="399"/>
        <end position="456"/>
    </location>
</feature>
<comment type="caution">
    <text evidence="4">The sequence shown here is derived from an EMBL/GenBank/DDBJ whole genome shotgun (WGS) entry which is preliminary data.</text>
</comment>
<evidence type="ECO:0000256" key="2">
    <source>
        <dbReference type="SAM" id="Phobius"/>
    </source>
</evidence>
<keyword evidence="2" id="KW-0812">Transmembrane</keyword>
<feature type="region of interest" description="Disordered" evidence="1">
    <location>
        <begin position="118"/>
        <end position="137"/>
    </location>
</feature>
<dbReference type="PROSITE" id="PS50033">
    <property type="entry name" value="UBX"/>
    <property type="match status" value="1"/>
</dbReference>
<feature type="compositionally biased region" description="Low complexity" evidence="1">
    <location>
        <begin position="118"/>
        <end position="128"/>
    </location>
</feature>
<dbReference type="PANTHER" id="PTHR46424">
    <property type="entry name" value="UBX DOMAIN-CONTAINING PROTEIN 4"/>
    <property type="match status" value="1"/>
</dbReference>
<dbReference type="Pfam" id="PF00789">
    <property type="entry name" value="UBX"/>
    <property type="match status" value="2"/>
</dbReference>
<dbReference type="GO" id="GO:0036503">
    <property type="term" value="P:ERAD pathway"/>
    <property type="evidence" value="ECO:0007669"/>
    <property type="project" value="TreeGrafter"/>
</dbReference>
<name>A0A1Y2BW84_9FUNG</name>
<dbReference type="EMBL" id="MCGO01000041">
    <property type="protein sequence ID" value="ORY39020.1"/>
    <property type="molecule type" value="Genomic_DNA"/>
</dbReference>
<dbReference type="Pfam" id="PF23187">
    <property type="entry name" value="UBX7_N"/>
    <property type="match status" value="1"/>
</dbReference>
<reference evidence="4 5" key="1">
    <citation type="submission" date="2016-07" db="EMBL/GenBank/DDBJ databases">
        <title>Pervasive Adenine N6-methylation of Active Genes in Fungi.</title>
        <authorList>
            <consortium name="DOE Joint Genome Institute"/>
            <person name="Mondo S.J."/>
            <person name="Dannebaum R.O."/>
            <person name="Kuo R.C."/>
            <person name="Labutti K."/>
            <person name="Haridas S."/>
            <person name="Kuo A."/>
            <person name="Salamov A."/>
            <person name="Ahrendt S.R."/>
            <person name="Lipzen A."/>
            <person name="Sullivan W."/>
            <person name="Andreopoulos W.B."/>
            <person name="Clum A."/>
            <person name="Lindquist E."/>
            <person name="Daum C."/>
            <person name="Ramamoorthy G.K."/>
            <person name="Gryganskyi A."/>
            <person name="Culley D."/>
            <person name="Magnuson J.K."/>
            <person name="James T.Y."/>
            <person name="O'Malley M.A."/>
            <person name="Stajich J.E."/>
            <person name="Spatafora J.W."/>
            <person name="Visel A."/>
            <person name="Grigoriev I.V."/>
        </authorList>
    </citation>
    <scope>NUCLEOTIDE SEQUENCE [LARGE SCALE GENOMIC DNA]</scope>
    <source>
        <strain evidence="4 5">JEL800</strain>
    </source>
</reference>
<feature type="compositionally biased region" description="Polar residues" evidence="1">
    <location>
        <begin position="445"/>
        <end position="456"/>
    </location>
</feature>
<dbReference type="SUPFAM" id="SSF54236">
    <property type="entry name" value="Ubiquitin-like"/>
    <property type="match status" value="2"/>
</dbReference>
<protein>
    <recommendedName>
        <fullName evidence="3">UBX domain-containing protein</fullName>
    </recommendedName>
</protein>
<feature type="transmembrane region" description="Helical" evidence="2">
    <location>
        <begin position="372"/>
        <end position="394"/>
    </location>
</feature>
<dbReference type="Proteomes" id="UP000193642">
    <property type="component" value="Unassembled WGS sequence"/>
</dbReference>
<dbReference type="PANTHER" id="PTHR46424:SF1">
    <property type="entry name" value="UBX DOMAIN-CONTAINING PROTEIN 4"/>
    <property type="match status" value="1"/>
</dbReference>
<dbReference type="InterPro" id="IPR029071">
    <property type="entry name" value="Ubiquitin-like_domsf"/>
</dbReference>
<proteinExistence type="predicted"/>
<keyword evidence="2" id="KW-0472">Membrane</keyword>
<evidence type="ECO:0000313" key="5">
    <source>
        <dbReference type="Proteomes" id="UP000193642"/>
    </source>
</evidence>
<organism evidence="4 5">
    <name type="scientific">Rhizoclosmatium globosum</name>
    <dbReference type="NCBI Taxonomy" id="329046"/>
    <lineage>
        <taxon>Eukaryota</taxon>
        <taxon>Fungi</taxon>
        <taxon>Fungi incertae sedis</taxon>
        <taxon>Chytridiomycota</taxon>
        <taxon>Chytridiomycota incertae sedis</taxon>
        <taxon>Chytridiomycetes</taxon>
        <taxon>Chytridiales</taxon>
        <taxon>Chytriomycetaceae</taxon>
        <taxon>Rhizoclosmatium</taxon>
    </lineage>
</organism>
<accession>A0A1Y2BW84</accession>